<dbReference type="AlphaFoldDB" id="A0A974BGQ5"/>
<comment type="similarity">
    <text evidence="3">Belongs to the CheD family.</text>
</comment>
<accession>A0A974BGQ5</accession>
<comment type="catalytic activity">
    <reaction evidence="3">
        <text>L-glutaminyl-[protein] + H2O = L-glutamyl-[protein] + NH4(+)</text>
        <dbReference type="Rhea" id="RHEA:16441"/>
        <dbReference type="Rhea" id="RHEA-COMP:10207"/>
        <dbReference type="Rhea" id="RHEA-COMP:10208"/>
        <dbReference type="ChEBI" id="CHEBI:15377"/>
        <dbReference type="ChEBI" id="CHEBI:28938"/>
        <dbReference type="ChEBI" id="CHEBI:29973"/>
        <dbReference type="ChEBI" id="CHEBI:30011"/>
        <dbReference type="EC" id="3.5.1.44"/>
    </reaction>
</comment>
<evidence type="ECO:0000256" key="2">
    <source>
        <dbReference type="ARBA" id="ARBA00022801"/>
    </source>
</evidence>
<protein>
    <recommendedName>
        <fullName evidence="3">Probable chemoreceptor glutamine deamidase CheD</fullName>
        <ecNumber evidence="3">3.5.1.44</ecNumber>
    </recommendedName>
</protein>
<dbReference type="Gene3D" id="3.30.1330.200">
    <property type="match status" value="1"/>
</dbReference>
<reference evidence="5" key="1">
    <citation type="submission" date="2020-07" db="EMBL/GenBank/DDBJ databases">
        <title>Genomic analysis of a strain of Sedimentibacter Hydroxybenzoicus DSM7310.</title>
        <authorList>
            <person name="Ma S."/>
        </authorList>
    </citation>
    <scope>NUCLEOTIDE SEQUENCE</scope>
    <source>
        <strain evidence="5">DSM 7310</strain>
    </source>
</reference>
<dbReference type="GO" id="GO:0050568">
    <property type="term" value="F:protein-glutamine glutaminase activity"/>
    <property type="evidence" value="ECO:0007669"/>
    <property type="project" value="UniProtKB-UniRule"/>
</dbReference>
<evidence type="ECO:0000313" key="6">
    <source>
        <dbReference type="Proteomes" id="UP000611629"/>
    </source>
</evidence>
<dbReference type="PANTHER" id="PTHR35147">
    <property type="entry name" value="CHEMORECEPTOR GLUTAMINE DEAMIDASE CHED-RELATED"/>
    <property type="match status" value="1"/>
</dbReference>
<evidence type="ECO:0000259" key="4">
    <source>
        <dbReference type="PROSITE" id="PS50972"/>
    </source>
</evidence>
<dbReference type="EC" id="3.5.1.44" evidence="3"/>
<feature type="domain" description="Pterin-binding" evidence="4">
    <location>
        <begin position="39"/>
        <end position="160"/>
    </location>
</feature>
<evidence type="ECO:0000256" key="3">
    <source>
        <dbReference type="HAMAP-Rule" id="MF_01440"/>
    </source>
</evidence>
<keyword evidence="6" id="KW-1185">Reference proteome</keyword>
<comment type="function">
    <text evidence="3">Probably deamidates glutamine residues to glutamate on methyl-accepting chemotaxis receptors (MCPs), playing an important role in chemotaxis.</text>
</comment>
<evidence type="ECO:0000313" key="5">
    <source>
        <dbReference type="EMBL" id="NYB72616.1"/>
    </source>
</evidence>
<name>A0A974BGQ5_SEDHY</name>
<dbReference type="PANTHER" id="PTHR35147:SF1">
    <property type="entry name" value="CHEMORECEPTOR GLUTAMINE DEAMIDASE CHED-RELATED"/>
    <property type="match status" value="1"/>
</dbReference>
<proteinExistence type="inferred from homology"/>
<evidence type="ECO:0000256" key="1">
    <source>
        <dbReference type="ARBA" id="ARBA00022500"/>
    </source>
</evidence>
<sequence length="160" mass="17221">MSQAVNVGISDMKIVNVPNGLISYALGSCVGICIIDKAAKIAGMAHIMLPYNNNSDKSNVFKYADTGIDEMIRQMERLGGLRSRMIAKIAGGAKMFDIKGSSTIGNIGERNVAATKETLQKLKIKLFAEDVGLNYGRTITFDSVTGNLTIKSFGKDLKVI</sequence>
<dbReference type="GO" id="GO:0042558">
    <property type="term" value="P:pteridine-containing compound metabolic process"/>
    <property type="evidence" value="ECO:0007669"/>
    <property type="project" value="InterPro"/>
</dbReference>
<dbReference type="Pfam" id="PF03975">
    <property type="entry name" value="CheD"/>
    <property type="match status" value="1"/>
</dbReference>
<dbReference type="InterPro" id="IPR038592">
    <property type="entry name" value="CheD-like_sf"/>
</dbReference>
<gene>
    <name evidence="3" type="primary">cheD</name>
    <name evidence="5" type="ORF">HZF24_00515</name>
</gene>
<dbReference type="EMBL" id="JACBNQ010000001">
    <property type="protein sequence ID" value="NYB72616.1"/>
    <property type="molecule type" value="Genomic_DNA"/>
</dbReference>
<dbReference type="InterPro" id="IPR000489">
    <property type="entry name" value="Pterin-binding_dom"/>
</dbReference>
<dbReference type="RefSeq" id="WP_179236304.1">
    <property type="nucleotide sequence ID" value="NZ_JACBNQ010000001.1"/>
</dbReference>
<keyword evidence="2 3" id="KW-0378">Hydrolase</keyword>
<dbReference type="CDD" id="cd16352">
    <property type="entry name" value="CheD"/>
    <property type="match status" value="1"/>
</dbReference>
<dbReference type="GO" id="GO:0006935">
    <property type="term" value="P:chemotaxis"/>
    <property type="evidence" value="ECO:0007669"/>
    <property type="project" value="UniProtKB-UniRule"/>
</dbReference>
<dbReference type="InterPro" id="IPR005659">
    <property type="entry name" value="Chemorcpt_Glu_NH3ase_CheD"/>
</dbReference>
<comment type="caution">
    <text evidence="5">The sequence shown here is derived from an EMBL/GenBank/DDBJ whole genome shotgun (WGS) entry which is preliminary data.</text>
</comment>
<dbReference type="SUPFAM" id="SSF64438">
    <property type="entry name" value="CNF1/YfiH-like putative cysteine hydrolases"/>
    <property type="match status" value="1"/>
</dbReference>
<organism evidence="5 6">
    <name type="scientific">Sedimentibacter hydroxybenzoicus DSM 7310</name>
    <dbReference type="NCBI Taxonomy" id="1123245"/>
    <lineage>
        <taxon>Bacteria</taxon>
        <taxon>Bacillati</taxon>
        <taxon>Bacillota</taxon>
        <taxon>Tissierellia</taxon>
        <taxon>Sedimentibacter</taxon>
    </lineage>
</organism>
<dbReference type="InterPro" id="IPR011324">
    <property type="entry name" value="Cytotoxic_necrot_fac-like_cat"/>
</dbReference>
<dbReference type="PROSITE" id="PS50972">
    <property type="entry name" value="PTERIN_BINDING"/>
    <property type="match status" value="1"/>
</dbReference>
<keyword evidence="1 3" id="KW-0145">Chemotaxis</keyword>
<dbReference type="Proteomes" id="UP000611629">
    <property type="component" value="Unassembled WGS sequence"/>
</dbReference>
<dbReference type="HAMAP" id="MF_01440">
    <property type="entry name" value="CheD"/>
    <property type="match status" value="1"/>
</dbReference>